<evidence type="ECO:0000313" key="6">
    <source>
        <dbReference type="Proteomes" id="UP000826271"/>
    </source>
</evidence>
<accession>A0AAV6XVN7</accession>
<dbReference type="AlphaFoldDB" id="A0AAV6XVN7"/>
<protein>
    <submittedName>
        <fullName evidence="5">Uncharacterized protein</fullName>
    </submittedName>
</protein>
<feature type="transmembrane region" description="Helical" evidence="4">
    <location>
        <begin position="120"/>
        <end position="142"/>
    </location>
</feature>
<evidence type="ECO:0000256" key="4">
    <source>
        <dbReference type="SAM" id="Phobius"/>
    </source>
</evidence>
<dbReference type="InterPro" id="IPR047109">
    <property type="entry name" value="CAD-like"/>
</dbReference>
<dbReference type="GO" id="GO:0046872">
    <property type="term" value="F:metal ion binding"/>
    <property type="evidence" value="ECO:0007669"/>
    <property type="project" value="UniProtKB-KW"/>
</dbReference>
<reference evidence="5" key="1">
    <citation type="submission" date="2019-10" db="EMBL/GenBank/DDBJ databases">
        <authorList>
            <person name="Zhang R."/>
            <person name="Pan Y."/>
            <person name="Wang J."/>
            <person name="Ma R."/>
            <person name="Yu S."/>
        </authorList>
    </citation>
    <scope>NUCLEOTIDE SEQUENCE</scope>
    <source>
        <strain evidence="5">LA-IB0</strain>
        <tissue evidence="5">Leaf</tissue>
    </source>
</reference>
<proteinExistence type="predicted"/>
<organism evidence="5 6">
    <name type="scientific">Buddleja alternifolia</name>
    <dbReference type="NCBI Taxonomy" id="168488"/>
    <lineage>
        <taxon>Eukaryota</taxon>
        <taxon>Viridiplantae</taxon>
        <taxon>Streptophyta</taxon>
        <taxon>Embryophyta</taxon>
        <taxon>Tracheophyta</taxon>
        <taxon>Spermatophyta</taxon>
        <taxon>Magnoliopsida</taxon>
        <taxon>eudicotyledons</taxon>
        <taxon>Gunneridae</taxon>
        <taxon>Pentapetalae</taxon>
        <taxon>asterids</taxon>
        <taxon>lamiids</taxon>
        <taxon>Lamiales</taxon>
        <taxon>Scrophulariaceae</taxon>
        <taxon>Buddlejeae</taxon>
        <taxon>Buddleja</taxon>
    </lineage>
</organism>
<comment type="caution">
    <text evidence="5">The sequence shown here is derived from an EMBL/GenBank/DDBJ whole genome shotgun (WGS) entry which is preliminary data.</text>
</comment>
<keyword evidence="4" id="KW-0812">Transmembrane</keyword>
<name>A0AAV6XVN7_9LAMI</name>
<dbReference type="Proteomes" id="UP000826271">
    <property type="component" value="Unassembled WGS sequence"/>
</dbReference>
<keyword evidence="4" id="KW-1133">Transmembrane helix</keyword>
<sequence length="173" mass="18734">MVSKGPLPPSSGVLMKKKKMMKSVQPRARVLNGVSSSSLSSWIQDDIEIEAAANTMDGILDTVSAHHPIQPLLNLLKSNRKLIILGVIPKPLELPVFPLLSGDEVILNPKKTGDHDEEDIFITSGFYISLWLGLGAVLPLSLRLCSVSCKRRGSSIVVSRALSYFGDIICITA</sequence>
<gene>
    <name evidence="5" type="ORF">BUALT_Bualt03G0151300</name>
</gene>
<keyword evidence="1" id="KW-0479">Metal-binding</keyword>
<keyword evidence="3" id="KW-0560">Oxidoreductase</keyword>
<evidence type="ECO:0000313" key="5">
    <source>
        <dbReference type="EMBL" id="KAG8386463.1"/>
    </source>
</evidence>
<dbReference type="Gene3D" id="3.40.50.720">
    <property type="entry name" value="NAD(P)-binding Rossmann-like Domain"/>
    <property type="match status" value="1"/>
</dbReference>
<keyword evidence="4" id="KW-0472">Membrane</keyword>
<dbReference type="PANTHER" id="PTHR42683">
    <property type="entry name" value="ALDEHYDE REDUCTASE"/>
    <property type="match status" value="1"/>
</dbReference>
<evidence type="ECO:0000256" key="2">
    <source>
        <dbReference type="ARBA" id="ARBA00022833"/>
    </source>
</evidence>
<keyword evidence="2" id="KW-0862">Zinc</keyword>
<keyword evidence="6" id="KW-1185">Reference proteome</keyword>
<evidence type="ECO:0000256" key="3">
    <source>
        <dbReference type="ARBA" id="ARBA00023002"/>
    </source>
</evidence>
<evidence type="ECO:0000256" key="1">
    <source>
        <dbReference type="ARBA" id="ARBA00022723"/>
    </source>
</evidence>
<dbReference type="GO" id="GO:0016616">
    <property type="term" value="F:oxidoreductase activity, acting on the CH-OH group of donors, NAD or NADP as acceptor"/>
    <property type="evidence" value="ECO:0007669"/>
    <property type="project" value="InterPro"/>
</dbReference>
<dbReference type="EMBL" id="WHWC01000003">
    <property type="protein sequence ID" value="KAG8386463.1"/>
    <property type="molecule type" value="Genomic_DNA"/>
</dbReference>